<dbReference type="EMBL" id="CP063458">
    <property type="protein sequence ID" value="QOV92187.1"/>
    <property type="molecule type" value="Genomic_DNA"/>
</dbReference>
<dbReference type="KEGG" id="hbs:IPV69_12865"/>
<gene>
    <name evidence="3" type="ORF">IPV69_12865</name>
</gene>
<feature type="chain" id="PRO_5034441601" description="TNase-like domain-containing protein" evidence="2">
    <location>
        <begin position="28"/>
        <end position="235"/>
    </location>
</feature>
<dbReference type="Proteomes" id="UP000593765">
    <property type="component" value="Chromosome"/>
</dbReference>
<protein>
    <recommendedName>
        <fullName evidence="5">TNase-like domain-containing protein</fullName>
    </recommendedName>
</protein>
<accession>A0A7M2X331</accession>
<evidence type="ECO:0000256" key="2">
    <source>
        <dbReference type="SAM" id="SignalP"/>
    </source>
</evidence>
<dbReference type="AlphaFoldDB" id="A0A7M2X331"/>
<sequence length="235" mass="25659">MKFRIIGRVLPWCVLLALGLAVGVAYAQDRPKQPTKDLFDLGKDLGPGGNPAPGPATTRPANPGPKPAADKKAETATSIMIVADDFVADIFHNGKLVPADRRSLRAEIFGAQVEKVTLTLKPGDWVVFNVVNNRLRWKGSYYFAAAAMTGDGTPVYCSDLRSGNWSACDDLSKAQRFIDDPDFLRDRKAEAVRKKWGDGDKLIRKNCPGFDGEAIWGAPDSRSTWIKFVVPGGNR</sequence>
<proteinExistence type="predicted"/>
<name>A0A7M2X331_9BACT</name>
<keyword evidence="2" id="KW-0732">Signal</keyword>
<reference evidence="3 4" key="1">
    <citation type="submission" date="2020-10" db="EMBL/GenBank/DDBJ databases">
        <title>Wide distribution of Phycisphaera-like planctomycetes from WD2101 soil group in peatlands and genome analysis of the first cultivated representative.</title>
        <authorList>
            <person name="Dedysh S.N."/>
            <person name="Beletsky A.V."/>
            <person name="Ivanova A."/>
            <person name="Kulichevskaya I.S."/>
            <person name="Suzina N.E."/>
            <person name="Philippov D.A."/>
            <person name="Rakitin A.L."/>
            <person name="Mardanov A.V."/>
            <person name="Ravin N.V."/>
        </authorList>
    </citation>
    <scope>NUCLEOTIDE SEQUENCE [LARGE SCALE GENOMIC DNA]</scope>
    <source>
        <strain evidence="3 4">M1803</strain>
    </source>
</reference>
<keyword evidence="4" id="KW-1185">Reference proteome</keyword>
<evidence type="ECO:0008006" key="5">
    <source>
        <dbReference type="Google" id="ProtNLM"/>
    </source>
</evidence>
<dbReference type="RefSeq" id="WP_206295519.1">
    <property type="nucleotide sequence ID" value="NZ_CP063458.1"/>
</dbReference>
<feature type="signal peptide" evidence="2">
    <location>
        <begin position="1"/>
        <end position="27"/>
    </location>
</feature>
<feature type="region of interest" description="Disordered" evidence="1">
    <location>
        <begin position="37"/>
        <end position="70"/>
    </location>
</feature>
<evidence type="ECO:0000313" key="4">
    <source>
        <dbReference type="Proteomes" id="UP000593765"/>
    </source>
</evidence>
<evidence type="ECO:0000256" key="1">
    <source>
        <dbReference type="SAM" id="MobiDB-lite"/>
    </source>
</evidence>
<evidence type="ECO:0000313" key="3">
    <source>
        <dbReference type="EMBL" id="QOV92187.1"/>
    </source>
</evidence>
<organism evidence="3 4">
    <name type="scientific">Humisphaera borealis</name>
    <dbReference type="NCBI Taxonomy" id="2807512"/>
    <lineage>
        <taxon>Bacteria</taxon>
        <taxon>Pseudomonadati</taxon>
        <taxon>Planctomycetota</taxon>
        <taxon>Phycisphaerae</taxon>
        <taxon>Tepidisphaerales</taxon>
        <taxon>Tepidisphaeraceae</taxon>
        <taxon>Humisphaera</taxon>
    </lineage>
</organism>